<sequence>MSNANERPPQMQINKNEPGLADECVFLGMDGEPTSGQNWSTIRDFSQESMGTLVWTGNYTEPFNFKTQSYKYQPVLTFWSGVLEDGFGRGSYYVLNQSYAEITHFYANRFSNDTGDIHEFTFTSDDTGLIPIYHTIPWNLTETGGIENGWVFENTFQEINIKTGELIFEWNASTHVGINESYNSLPEDVGRAEDSPRDYFRINFIEKDTGGDYLVSARAMDCNQFQETLFGNGATDNIAYSVLDSLILT</sequence>
<name>A0ACB6RZT4_9PLEO</name>
<reference evidence="1" key="1">
    <citation type="journal article" date="2020" name="Stud. Mycol.">
        <title>101 Dothideomycetes genomes: a test case for predicting lifestyles and emergence of pathogens.</title>
        <authorList>
            <person name="Haridas S."/>
            <person name="Albert R."/>
            <person name="Binder M."/>
            <person name="Bloem J."/>
            <person name="Labutti K."/>
            <person name="Salamov A."/>
            <person name="Andreopoulos B."/>
            <person name="Baker S."/>
            <person name="Barry K."/>
            <person name="Bills G."/>
            <person name="Bluhm B."/>
            <person name="Cannon C."/>
            <person name="Castanera R."/>
            <person name="Culley D."/>
            <person name="Daum C."/>
            <person name="Ezra D."/>
            <person name="Gonzalez J."/>
            <person name="Henrissat B."/>
            <person name="Kuo A."/>
            <person name="Liang C."/>
            <person name="Lipzen A."/>
            <person name="Lutzoni F."/>
            <person name="Magnuson J."/>
            <person name="Mondo S."/>
            <person name="Nolan M."/>
            <person name="Ohm R."/>
            <person name="Pangilinan J."/>
            <person name="Park H.-J."/>
            <person name="Ramirez L."/>
            <person name="Alfaro M."/>
            <person name="Sun H."/>
            <person name="Tritt A."/>
            <person name="Yoshinaga Y."/>
            <person name="Zwiers L.-H."/>
            <person name="Turgeon B."/>
            <person name="Goodwin S."/>
            <person name="Spatafora J."/>
            <person name="Crous P."/>
            <person name="Grigoriev I."/>
        </authorList>
    </citation>
    <scope>NUCLEOTIDE SEQUENCE</scope>
    <source>
        <strain evidence="1">CBS 525.71</strain>
    </source>
</reference>
<protein>
    <submittedName>
        <fullName evidence="1">Uncharacterized protein</fullName>
    </submittedName>
</protein>
<evidence type="ECO:0000313" key="1">
    <source>
        <dbReference type="EMBL" id="KAF2626920.1"/>
    </source>
</evidence>
<proteinExistence type="predicted"/>
<evidence type="ECO:0000313" key="2">
    <source>
        <dbReference type="Proteomes" id="UP000799754"/>
    </source>
</evidence>
<keyword evidence="2" id="KW-1185">Reference proteome</keyword>
<organism evidence="1 2">
    <name type="scientific">Macroventuria anomochaeta</name>
    <dbReference type="NCBI Taxonomy" id="301207"/>
    <lineage>
        <taxon>Eukaryota</taxon>
        <taxon>Fungi</taxon>
        <taxon>Dikarya</taxon>
        <taxon>Ascomycota</taxon>
        <taxon>Pezizomycotina</taxon>
        <taxon>Dothideomycetes</taxon>
        <taxon>Pleosporomycetidae</taxon>
        <taxon>Pleosporales</taxon>
        <taxon>Pleosporineae</taxon>
        <taxon>Didymellaceae</taxon>
        <taxon>Macroventuria</taxon>
    </lineage>
</organism>
<dbReference type="EMBL" id="MU006719">
    <property type="protein sequence ID" value="KAF2626920.1"/>
    <property type="molecule type" value="Genomic_DNA"/>
</dbReference>
<accession>A0ACB6RZT4</accession>
<comment type="caution">
    <text evidence="1">The sequence shown here is derived from an EMBL/GenBank/DDBJ whole genome shotgun (WGS) entry which is preliminary data.</text>
</comment>
<dbReference type="Proteomes" id="UP000799754">
    <property type="component" value="Unassembled WGS sequence"/>
</dbReference>
<gene>
    <name evidence="1" type="ORF">BU25DRAFT_470034</name>
</gene>